<dbReference type="RefSeq" id="WP_089073339.1">
    <property type="nucleotide sequence ID" value="NZ_CBCSAM010000001.1"/>
</dbReference>
<dbReference type="NCBIfam" id="NF001140">
    <property type="entry name" value="PRK00147.1"/>
    <property type="match status" value="1"/>
</dbReference>
<dbReference type="SUPFAM" id="SSF111337">
    <property type="entry name" value="QueA-like"/>
    <property type="match status" value="1"/>
</dbReference>
<evidence type="ECO:0000256" key="12">
    <source>
        <dbReference type="ARBA" id="ARBA00076160"/>
    </source>
</evidence>
<gene>
    <name evidence="13 14" type="primary">queA</name>
    <name evidence="14" type="ORF">CF386_05130</name>
</gene>
<dbReference type="Gene3D" id="2.40.10.240">
    <property type="entry name" value="QueA-like"/>
    <property type="match status" value="1"/>
</dbReference>
<accession>A0A220VDS6</accession>
<dbReference type="InterPro" id="IPR042118">
    <property type="entry name" value="QueA_dom1"/>
</dbReference>
<evidence type="ECO:0000256" key="13">
    <source>
        <dbReference type="HAMAP-Rule" id="MF_00113"/>
    </source>
</evidence>
<comment type="subunit">
    <text evidence="3 13">Monomer.</text>
</comment>
<keyword evidence="6 13" id="KW-0949">S-adenosyl-L-methionine</keyword>
<reference evidence="14 15" key="1">
    <citation type="journal article" date="2016" name="Int. J. Syst. Evol. Microbiol.">
        <title>Paraphotobacterium marinum gen. nov., sp. nov., a member of the family Vibrionaceae, isolated from surface seawater.</title>
        <authorList>
            <person name="Huang Z."/>
            <person name="Dong C."/>
            <person name="Shao Z."/>
        </authorList>
    </citation>
    <scope>NUCLEOTIDE SEQUENCE [LARGE SCALE GENOMIC DNA]</scope>
    <source>
        <strain evidence="14 15">NSCS20N07D</strain>
    </source>
</reference>
<evidence type="ECO:0000313" key="14">
    <source>
        <dbReference type="EMBL" id="ASK78431.1"/>
    </source>
</evidence>
<dbReference type="Gene3D" id="3.40.1780.10">
    <property type="entry name" value="QueA-like"/>
    <property type="match status" value="1"/>
</dbReference>
<dbReference type="InterPro" id="IPR042119">
    <property type="entry name" value="QueA_dom2"/>
</dbReference>
<evidence type="ECO:0000256" key="11">
    <source>
        <dbReference type="ARBA" id="ARBA00069325"/>
    </source>
</evidence>
<evidence type="ECO:0000256" key="7">
    <source>
        <dbReference type="ARBA" id="ARBA00022785"/>
    </source>
</evidence>
<dbReference type="InterPro" id="IPR036100">
    <property type="entry name" value="QueA_sf"/>
</dbReference>
<evidence type="ECO:0000256" key="3">
    <source>
        <dbReference type="ARBA" id="ARBA00011245"/>
    </source>
</evidence>
<dbReference type="InterPro" id="IPR003699">
    <property type="entry name" value="QueA"/>
</dbReference>
<dbReference type="GO" id="GO:0008616">
    <property type="term" value="P:tRNA queuosine(34) biosynthetic process"/>
    <property type="evidence" value="ECO:0007669"/>
    <property type="project" value="UniProtKB-UniRule"/>
</dbReference>
<dbReference type="Proteomes" id="UP000242175">
    <property type="component" value="Chromosome large"/>
</dbReference>
<dbReference type="EC" id="2.4.99.17" evidence="10 13"/>
<keyword evidence="7 13" id="KW-0671">Queuosine biosynthesis</keyword>
<sequence>MKRSKFFYELPKELIASKPAKHRTDSRLLMLDSNNEAIYHKNFVDVLDLVQPGDLLVFNNTKVMPARLFAVKETGGKVEILIERVLDNNKVLVHLKSSNTPKKDALIFIEADQNISLKMIERKEDLFILQFENKVNVFDTLEKFGHMPLPPYIERPDTDEDKNRYQTVYGEKVGAVAAPTAGLHFDQDLLDKLKEKGVNFSFVTLHVGAGTFKSVKSDDIEDHQMHSEYIDVSKDVVQQILNTKKNNKRIIAVGTTSVRALESAAKNSLKTLESFTGDTDIFIYPGYKFKVVDAMITNFHLPESTLLMLVSAFSGYQNIMEAYQKAIEKEYRFFSYGDAMFITKNDTHSSED</sequence>
<organism evidence="14 15">
    <name type="scientific">Paraphotobacterium marinum</name>
    <dbReference type="NCBI Taxonomy" id="1755811"/>
    <lineage>
        <taxon>Bacteria</taxon>
        <taxon>Pseudomonadati</taxon>
        <taxon>Pseudomonadota</taxon>
        <taxon>Gammaproteobacteria</taxon>
        <taxon>Vibrionales</taxon>
        <taxon>Vibrionaceae</taxon>
        <taxon>Paraphotobacterium</taxon>
    </lineage>
</organism>
<keyword evidence="14" id="KW-0413">Isomerase</keyword>
<evidence type="ECO:0000256" key="5">
    <source>
        <dbReference type="ARBA" id="ARBA00022679"/>
    </source>
</evidence>
<comment type="subcellular location">
    <subcellularLocation>
        <location evidence="1 13">Cytoplasm</location>
    </subcellularLocation>
</comment>
<keyword evidence="15" id="KW-1185">Reference proteome</keyword>
<proteinExistence type="inferred from homology"/>
<evidence type="ECO:0000313" key="15">
    <source>
        <dbReference type="Proteomes" id="UP000242175"/>
    </source>
</evidence>
<dbReference type="NCBIfam" id="TIGR00113">
    <property type="entry name" value="queA"/>
    <property type="match status" value="1"/>
</dbReference>
<dbReference type="AlphaFoldDB" id="A0A220VDS6"/>
<dbReference type="FunFam" id="3.40.1780.10:FF:000001">
    <property type="entry name" value="S-adenosylmethionine:tRNA ribosyltransferase-isomerase"/>
    <property type="match status" value="1"/>
</dbReference>
<comment type="similarity">
    <text evidence="9 13">Belongs to the QueA family.</text>
</comment>
<evidence type="ECO:0000256" key="10">
    <source>
        <dbReference type="ARBA" id="ARBA00066503"/>
    </source>
</evidence>
<dbReference type="PANTHER" id="PTHR30307:SF0">
    <property type="entry name" value="S-ADENOSYLMETHIONINE:TRNA RIBOSYLTRANSFERASE-ISOMERASE"/>
    <property type="match status" value="1"/>
</dbReference>
<evidence type="ECO:0000256" key="9">
    <source>
        <dbReference type="ARBA" id="ARBA00061210"/>
    </source>
</evidence>
<keyword evidence="5 13" id="KW-0808">Transferase</keyword>
<dbReference type="UniPathway" id="UPA00392"/>
<protein>
    <recommendedName>
        <fullName evidence="11 13">S-adenosylmethionine:tRNA ribosyltransferase-isomerase</fullName>
        <ecNumber evidence="10 13">2.4.99.17</ecNumber>
    </recommendedName>
    <alternativeName>
        <fullName evidence="12 13">Queuosine biosynthesis protein QueA</fullName>
    </alternativeName>
</protein>
<keyword evidence="4 13" id="KW-0963">Cytoplasm</keyword>
<dbReference type="OrthoDB" id="9805933at2"/>
<evidence type="ECO:0000256" key="6">
    <source>
        <dbReference type="ARBA" id="ARBA00022691"/>
    </source>
</evidence>
<evidence type="ECO:0000256" key="1">
    <source>
        <dbReference type="ARBA" id="ARBA00004496"/>
    </source>
</evidence>
<evidence type="ECO:0000256" key="8">
    <source>
        <dbReference type="ARBA" id="ARBA00052751"/>
    </source>
</evidence>
<dbReference type="Pfam" id="PF02547">
    <property type="entry name" value="Queuosine_synth"/>
    <property type="match status" value="1"/>
</dbReference>
<dbReference type="KEGG" id="pmai:CF386_05130"/>
<evidence type="ECO:0000256" key="2">
    <source>
        <dbReference type="ARBA" id="ARBA00004691"/>
    </source>
</evidence>
<dbReference type="GO" id="GO:0005737">
    <property type="term" value="C:cytoplasm"/>
    <property type="evidence" value="ECO:0007669"/>
    <property type="project" value="UniProtKB-SubCell"/>
</dbReference>
<dbReference type="EMBL" id="CP022355">
    <property type="protein sequence ID" value="ASK78431.1"/>
    <property type="molecule type" value="Genomic_DNA"/>
</dbReference>
<dbReference type="HAMAP" id="MF_00113">
    <property type="entry name" value="QueA"/>
    <property type="match status" value="1"/>
</dbReference>
<comment type="pathway">
    <text evidence="2 13">tRNA modification; tRNA-queuosine biosynthesis.</text>
</comment>
<comment type="function">
    <text evidence="13">Transfers and isomerizes the ribose moiety from AdoMet to the 7-aminomethyl group of 7-deazaguanine (preQ1-tRNA) to give epoxyqueuosine (oQ-tRNA).</text>
</comment>
<dbReference type="PANTHER" id="PTHR30307">
    <property type="entry name" value="S-ADENOSYLMETHIONINE:TRNA RIBOSYLTRANSFERASE-ISOMERASE"/>
    <property type="match status" value="1"/>
</dbReference>
<comment type="catalytic activity">
    <reaction evidence="8 13">
        <text>7-aminomethyl-7-carbaguanosine(34) in tRNA + S-adenosyl-L-methionine = epoxyqueuosine(34) in tRNA + adenine + L-methionine + 2 H(+)</text>
        <dbReference type="Rhea" id="RHEA:32155"/>
        <dbReference type="Rhea" id="RHEA-COMP:10342"/>
        <dbReference type="Rhea" id="RHEA-COMP:18582"/>
        <dbReference type="ChEBI" id="CHEBI:15378"/>
        <dbReference type="ChEBI" id="CHEBI:16708"/>
        <dbReference type="ChEBI" id="CHEBI:57844"/>
        <dbReference type="ChEBI" id="CHEBI:59789"/>
        <dbReference type="ChEBI" id="CHEBI:82833"/>
        <dbReference type="ChEBI" id="CHEBI:194443"/>
        <dbReference type="EC" id="2.4.99.17"/>
    </reaction>
</comment>
<dbReference type="GO" id="GO:0051075">
    <property type="term" value="F:S-adenosylmethionine:tRNA ribosyltransferase-isomerase activity"/>
    <property type="evidence" value="ECO:0007669"/>
    <property type="project" value="UniProtKB-EC"/>
</dbReference>
<name>A0A220VDS6_9GAMM</name>
<evidence type="ECO:0000256" key="4">
    <source>
        <dbReference type="ARBA" id="ARBA00022490"/>
    </source>
</evidence>